<dbReference type="EMBL" id="RKHQ01000001">
    <property type="protein sequence ID" value="ROR96482.1"/>
    <property type="molecule type" value="Genomic_DNA"/>
</dbReference>
<feature type="domain" description="DUF2249" evidence="2">
    <location>
        <begin position="31"/>
        <end position="98"/>
    </location>
</feature>
<name>A0A3N2D9X9_9MICO</name>
<gene>
    <name evidence="3" type="ORF">EDD28_1067</name>
</gene>
<dbReference type="Proteomes" id="UP000275356">
    <property type="component" value="Unassembled WGS sequence"/>
</dbReference>
<organism evidence="3 4">
    <name type="scientific">Salana multivorans</name>
    <dbReference type="NCBI Taxonomy" id="120377"/>
    <lineage>
        <taxon>Bacteria</taxon>
        <taxon>Bacillati</taxon>
        <taxon>Actinomycetota</taxon>
        <taxon>Actinomycetes</taxon>
        <taxon>Micrococcales</taxon>
        <taxon>Beutenbergiaceae</taxon>
        <taxon>Salana</taxon>
    </lineage>
</organism>
<protein>
    <submittedName>
        <fullName evidence="3">Uncharacterized protein (DUF2249 family)</fullName>
    </submittedName>
</protein>
<comment type="caution">
    <text evidence="3">The sequence shown here is derived from an EMBL/GenBank/DDBJ whole genome shotgun (WGS) entry which is preliminary data.</text>
</comment>
<evidence type="ECO:0000313" key="3">
    <source>
        <dbReference type="EMBL" id="ROR96482.1"/>
    </source>
</evidence>
<evidence type="ECO:0000256" key="1">
    <source>
        <dbReference type="SAM" id="MobiDB-lite"/>
    </source>
</evidence>
<evidence type="ECO:0000313" key="4">
    <source>
        <dbReference type="Proteomes" id="UP000275356"/>
    </source>
</evidence>
<dbReference type="Pfam" id="PF10006">
    <property type="entry name" value="DUF2249"/>
    <property type="match status" value="1"/>
</dbReference>
<reference evidence="3 4" key="1">
    <citation type="submission" date="2018-11" db="EMBL/GenBank/DDBJ databases">
        <title>Sequencing the genomes of 1000 actinobacteria strains.</title>
        <authorList>
            <person name="Klenk H.-P."/>
        </authorList>
    </citation>
    <scope>NUCLEOTIDE SEQUENCE [LARGE SCALE GENOMIC DNA]</scope>
    <source>
        <strain evidence="3 4">DSM 13521</strain>
    </source>
</reference>
<dbReference type="RefSeq" id="WP_123738657.1">
    <property type="nucleotide sequence ID" value="NZ_RKHQ01000001.1"/>
</dbReference>
<accession>A0A3N2D9X9</accession>
<proteinExistence type="predicted"/>
<dbReference type="AlphaFoldDB" id="A0A3N2D9X9"/>
<evidence type="ECO:0000259" key="2">
    <source>
        <dbReference type="Pfam" id="PF10006"/>
    </source>
</evidence>
<feature type="compositionally biased region" description="Polar residues" evidence="1">
    <location>
        <begin position="1"/>
        <end position="13"/>
    </location>
</feature>
<keyword evidence="4" id="KW-1185">Reference proteome</keyword>
<dbReference type="InterPro" id="IPR018720">
    <property type="entry name" value="DUF2249"/>
</dbReference>
<dbReference type="OrthoDB" id="8451629at2"/>
<feature type="region of interest" description="Disordered" evidence="1">
    <location>
        <begin position="1"/>
        <end position="20"/>
    </location>
</feature>
<sequence length="100" mass="10763">MVQQDVQLHTSQPGRAEGHTCGCAHDDADPVLDVRPIPHAIRHGAVFGAFGATPPGSSLVIVAPHDPLPLLAQLRELAPIEVGYLERGPEEWHVRITRLG</sequence>